<dbReference type="EMBL" id="SZOH01004122">
    <property type="protein sequence ID" value="TKI88077.1"/>
    <property type="molecule type" value="Genomic_DNA"/>
</dbReference>
<keyword evidence="7" id="KW-0057">Aromatic amino acid biosynthesis</keyword>
<keyword evidence="6" id="KW-0822">Tryptophan biosynthesis</keyword>
<dbReference type="InterPro" id="IPR013785">
    <property type="entry name" value="Aldolase_TIM"/>
</dbReference>
<dbReference type="PANTHER" id="PTHR22854:SF2">
    <property type="entry name" value="INDOLE-3-GLYCEROL-PHOSPHATE SYNTHASE"/>
    <property type="match status" value="1"/>
</dbReference>
<evidence type="ECO:0000256" key="4">
    <source>
        <dbReference type="ARBA" id="ARBA00022605"/>
    </source>
</evidence>
<dbReference type="EC" id="4.1.1.48" evidence="3"/>
<accession>A0A9X9F1S0</accession>
<evidence type="ECO:0000256" key="3">
    <source>
        <dbReference type="ARBA" id="ARBA00012362"/>
    </source>
</evidence>
<dbReference type="AlphaFoldDB" id="A0A9X9F1S0"/>
<evidence type="ECO:0000256" key="6">
    <source>
        <dbReference type="ARBA" id="ARBA00022822"/>
    </source>
</evidence>
<sequence>MRTYEKCGAGAVSVLTDGQFFKGSFHDLQTAREESNIPLLCKDFIIDKIQIDRAYEAGADIILLIVAALTKEKLKELYSY</sequence>
<feature type="non-terminal residue" evidence="10">
    <location>
        <position position="80"/>
    </location>
</feature>
<dbReference type="GO" id="GO:0004640">
    <property type="term" value="F:phosphoribosylanthranilate isomerase activity"/>
    <property type="evidence" value="ECO:0007669"/>
    <property type="project" value="TreeGrafter"/>
</dbReference>
<gene>
    <name evidence="10" type="ORF">FC695_38270</name>
</gene>
<dbReference type="GO" id="GO:0004425">
    <property type="term" value="F:indole-3-glycerol-phosphate synthase activity"/>
    <property type="evidence" value="ECO:0007669"/>
    <property type="project" value="UniProtKB-EC"/>
</dbReference>
<evidence type="ECO:0000256" key="5">
    <source>
        <dbReference type="ARBA" id="ARBA00022793"/>
    </source>
</evidence>
<name>A0A9X9F1S0_BACCE</name>
<comment type="catalytic activity">
    <reaction evidence="1">
        <text>1-(2-carboxyphenylamino)-1-deoxy-D-ribulose 5-phosphate + H(+) = (1S,2R)-1-C-(indol-3-yl)glycerol 3-phosphate + CO2 + H2O</text>
        <dbReference type="Rhea" id="RHEA:23476"/>
        <dbReference type="ChEBI" id="CHEBI:15377"/>
        <dbReference type="ChEBI" id="CHEBI:15378"/>
        <dbReference type="ChEBI" id="CHEBI:16526"/>
        <dbReference type="ChEBI" id="CHEBI:58613"/>
        <dbReference type="ChEBI" id="CHEBI:58866"/>
        <dbReference type="EC" id="4.1.1.48"/>
    </reaction>
</comment>
<dbReference type="PANTHER" id="PTHR22854">
    <property type="entry name" value="TRYPTOPHAN BIOSYNTHESIS PROTEIN"/>
    <property type="match status" value="1"/>
</dbReference>
<protein>
    <recommendedName>
        <fullName evidence="3">indole-3-glycerol-phosphate synthase</fullName>
        <ecNumber evidence="3">4.1.1.48</ecNumber>
    </recommendedName>
</protein>
<dbReference type="InterPro" id="IPR011060">
    <property type="entry name" value="RibuloseP-bd_barrel"/>
</dbReference>
<evidence type="ECO:0000256" key="1">
    <source>
        <dbReference type="ARBA" id="ARBA00001633"/>
    </source>
</evidence>
<dbReference type="GO" id="GO:0000162">
    <property type="term" value="P:L-tryptophan biosynthetic process"/>
    <property type="evidence" value="ECO:0007669"/>
    <property type="project" value="UniProtKB-KW"/>
</dbReference>
<proteinExistence type="predicted"/>
<evidence type="ECO:0000313" key="10">
    <source>
        <dbReference type="EMBL" id="TKI88077.1"/>
    </source>
</evidence>
<feature type="domain" description="Indole-3-glycerol phosphate synthase" evidence="9">
    <location>
        <begin position="2"/>
        <end position="80"/>
    </location>
</feature>
<organism evidence="10 11">
    <name type="scientific">Bacillus cereus</name>
    <dbReference type="NCBI Taxonomy" id="1396"/>
    <lineage>
        <taxon>Bacteria</taxon>
        <taxon>Bacillati</taxon>
        <taxon>Bacillota</taxon>
        <taxon>Bacilli</taxon>
        <taxon>Bacillales</taxon>
        <taxon>Bacillaceae</taxon>
        <taxon>Bacillus</taxon>
        <taxon>Bacillus cereus group</taxon>
    </lineage>
</organism>
<keyword evidence="4" id="KW-0028">Amino-acid biosynthesis</keyword>
<comment type="caution">
    <text evidence="10">The sequence shown here is derived from an EMBL/GenBank/DDBJ whole genome shotgun (WGS) entry which is preliminary data.</text>
</comment>
<keyword evidence="5" id="KW-0210">Decarboxylase</keyword>
<reference evidence="10 11" key="1">
    <citation type="journal article" date="2019" name="Environ. Microbiol.">
        <title>An active ?-lactamase is a part of an orchestrated cell wall stress resistance network of Bacillus subtilis and related rhizosphere species.</title>
        <authorList>
            <person name="Bucher T."/>
            <person name="Keren-Paz A."/>
            <person name="Hausser J."/>
            <person name="Olender T."/>
            <person name="Cytryn E."/>
            <person name="Kolodkin-Gal I."/>
        </authorList>
    </citation>
    <scope>NUCLEOTIDE SEQUENCE [LARGE SCALE GENOMIC DNA]</scope>
    <source>
        <strain evidence="10 11">I32</strain>
    </source>
</reference>
<dbReference type="SUPFAM" id="SSF51366">
    <property type="entry name" value="Ribulose-phoshate binding barrel"/>
    <property type="match status" value="1"/>
</dbReference>
<evidence type="ECO:0000259" key="9">
    <source>
        <dbReference type="Pfam" id="PF00218"/>
    </source>
</evidence>
<dbReference type="Pfam" id="PF00218">
    <property type="entry name" value="IGPS"/>
    <property type="match status" value="1"/>
</dbReference>
<dbReference type="InterPro" id="IPR013798">
    <property type="entry name" value="Indole-3-glycerol_P_synth_dom"/>
</dbReference>
<evidence type="ECO:0000256" key="8">
    <source>
        <dbReference type="ARBA" id="ARBA00023239"/>
    </source>
</evidence>
<keyword evidence="8" id="KW-0456">Lyase</keyword>
<dbReference type="InterPro" id="IPR045186">
    <property type="entry name" value="Indole-3-glycerol_P_synth"/>
</dbReference>
<evidence type="ECO:0000256" key="7">
    <source>
        <dbReference type="ARBA" id="ARBA00023141"/>
    </source>
</evidence>
<comment type="pathway">
    <text evidence="2">Amino-acid biosynthesis; L-tryptophan biosynthesis; L-tryptophan from chorismate: step 4/5.</text>
</comment>
<dbReference type="Proteomes" id="UP000308444">
    <property type="component" value="Unassembled WGS sequence"/>
</dbReference>
<evidence type="ECO:0000313" key="11">
    <source>
        <dbReference type="Proteomes" id="UP000308444"/>
    </source>
</evidence>
<evidence type="ECO:0000256" key="2">
    <source>
        <dbReference type="ARBA" id="ARBA00004696"/>
    </source>
</evidence>
<dbReference type="Gene3D" id="3.20.20.70">
    <property type="entry name" value="Aldolase class I"/>
    <property type="match status" value="1"/>
</dbReference>